<dbReference type="Proteomes" id="UP000663853">
    <property type="component" value="Unassembled WGS sequence"/>
</dbReference>
<dbReference type="EMBL" id="CAJMXA010003935">
    <property type="protein sequence ID" value="CAE6527616.1"/>
    <property type="molecule type" value="Genomic_DNA"/>
</dbReference>
<comment type="caution">
    <text evidence="1">The sequence shown here is derived from an EMBL/GenBank/DDBJ whole genome shotgun (WGS) entry which is preliminary data.</text>
</comment>
<accession>A0A8H3DEV1</accession>
<evidence type="ECO:0000313" key="2">
    <source>
        <dbReference type="Proteomes" id="UP000663853"/>
    </source>
</evidence>
<evidence type="ECO:0000313" key="1">
    <source>
        <dbReference type="EMBL" id="CAE6527616.1"/>
    </source>
</evidence>
<dbReference type="SUPFAM" id="SSF52047">
    <property type="entry name" value="RNI-like"/>
    <property type="match status" value="1"/>
</dbReference>
<dbReference type="AlphaFoldDB" id="A0A8H3DEV1"/>
<reference evidence="1" key="1">
    <citation type="submission" date="2021-01" db="EMBL/GenBank/DDBJ databases">
        <authorList>
            <person name="Kaushik A."/>
        </authorList>
    </citation>
    <scope>NUCLEOTIDE SEQUENCE</scope>
    <source>
        <strain evidence="1">AG6-10EEA</strain>
    </source>
</reference>
<dbReference type="Gene3D" id="3.80.10.10">
    <property type="entry name" value="Ribonuclease Inhibitor"/>
    <property type="match status" value="1"/>
</dbReference>
<sequence>MHTRSNPFPCAAVRRWEEAGSLLSSALKSYLDSCSYLETAYLQDERSSKDLISRIDSSLDSLHITLSQQLTQSRSTLARTRNKRASPIYTFPEEILVEIFLDVIFVPADEERATCLQMESTFQTIFQGLHTLLSVCATWRNVAVNCKAAWHVIPFIDGDHELGPKRLATELSLQRANNGLHLAAIQANGRDTHVDSMILNEHAHRFSTVNICANYQSDITTIISVFLESRKPTTLDELSICQIPQKWQDKRYWIEAVPYIPEPHDYIYNENSPSLRQFCTMLESLSIFRVSGVFIRWDKINFSTRLTELYLHRITLGYDSDLVDFLRAASSASELRDLKIISVLAFPGDGPPDPKLSFSKLQTLYLEDLDYRVLELIFGSISPGSHRLILYLTGRSITIHEDEETQEPVSFDELCKLLEQVTVDTLMLDENRSWTSPLNHEQLQTLLSSVPRLKTLKLTSWTFMKGDWDFLTDYPLTLPSLEELHLSRADFFDADGIKRVVESHSIRKIVLGACVRETGREEDSSSRWDLEYALLQDSRTDIVEWLKAVVPEVYLNTDEYNPPEFNERWWKLW</sequence>
<dbReference type="InterPro" id="IPR032675">
    <property type="entry name" value="LRR_dom_sf"/>
</dbReference>
<proteinExistence type="predicted"/>
<name>A0A8H3DEV1_9AGAM</name>
<evidence type="ECO:0008006" key="3">
    <source>
        <dbReference type="Google" id="ProtNLM"/>
    </source>
</evidence>
<protein>
    <recommendedName>
        <fullName evidence="3">F-box domain-containing protein</fullName>
    </recommendedName>
</protein>
<gene>
    <name evidence="1" type="ORF">RDB_LOCUS162793</name>
</gene>
<organism evidence="1 2">
    <name type="scientific">Rhizoctonia solani</name>
    <dbReference type="NCBI Taxonomy" id="456999"/>
    <lineage>
        <taxon>Eukaryota</taxon>
        <taxon>Fungi</taxon>
        <taxon>Dikarya</taxon>
        <taxon>Basidiomycota</taxon>
        <taxon>Agaricomycotina</taxon>
        <taxon>Agaricomycetes</taxon>
        <taxon>Cantharellales</taxon>
        <taxon>Ceratobasidiaceae</taxon>
        <taxon>Rhizoctonia</taxon>
    </lineage>
</organism>